<gene>
    <name evidence="2" type="ORF">CYR55_17470</name>
</gene>
<feature type="transmembrane region" description="Helical" evidence="1">
    <location>
        <begin position="434"/>
        <end position="454"/>
    </location>
</feature>
<feature type="transmembrane region" description="Helical" evidence="1">
    <location>
        <begin position="52"/>
        <end position="74"/>
    </location>
</feature>
<feature type="transmembrane region" description="Helical" evidence="1">
    <location>
        <begin position="325"/>
        <end position="352"/>
    </location>
</feature>
<feature type="transmembrane region" description="Helical" evidence="1">
    <location>
        <begin position="149"/>
        <end position="165"/>
    </location>
</feature>
<dbReference type="Proteomes" id="UP000234240">
    <property type="component" value="Unassembled WGS sequence"/>
</dbReference>
<feature type="transmembrane region" description="Helical" evidence="1">
    <location>
        <begin position="261"/>
        <end position="283"/>
    </location>
</feature>
<feature type="transmembrane region" description="Helical" evidence="1">
    <location>
        <begin position="295"/>
        <end position="313"/>
    </location>
</feature>
<feature type="transmembrane region" description="Helical" evidence="1">
    <location>
        <begin position="364"/>
        <end position="382"/>
    </location>
</feature>
<feature type="transmembrane region" description="Helical" evidence="1">
    <location>
        <begin position="466"/>
        <end position="484"/>
    </location>
</feature>
<sequence length="663" mass="72520">MTHAVTLRTALLPERWMAFGVTFIALPFIIWTVALHAATFGGLPWQQLSRGFLYALPVTLALAAWGAYLFSTFYLHARPALPARQAPSLAGIVILLVTALVLFWVPDYRWRFCAGVIGLLLIALTKRRLPAAALTDDPLLPARAWQNGALAGIMVTAVILTLMAYRSDYDDSHFIQLADQTLRHPMLAPLTFDTTLGSVYPHFRFAPYRIASYETFIAWLATWSHLPLFTVYYLLVPGVSAALTVAVAFLFSRLFLPRNEAIFATALCVLLLFAWGESHIAYGNRVFVRLFQGKALLIALTTPLTAITGLLLLNRPTLLRTLPLAAVHIMTLGVSSSGLVLTVFTTVLVAACALDKPLKHMIRCGFFLGIALIYPAIFVFWLKFINTSGISLAEVGTYLPINASLGLARRDALSLLALLLGCSVLAWRRGTLSYLLFTVTTLLMILNPWFADLLAQVSARNMSWRLAWAAPVPLLVSTALAAAIAGRGRFLPGAVLGCTVLLAFLLGGRWTLSADNGTQLGWPAAKLPPQYQTAVRLMAQLDTLHLHGNLLADSPIAAFVPLLKPDFGLVMPGHTYPVMLQTILPPEEFAARMRLFNAINSPQPYLAALEPEMRRFHVQVVIVNAALQPAGLLSPAGKATGFSLNRLAAIDGYAIYQVDYHEK</sequence>
<accession>A0A2N5DZ14</accession>
<comment type="caution">
    <text evidence="2">The sequence shown here is derived from an EMBL/GenBank/DDBJ whole genome shotgun (WGS) entry which is preliminary data.</text>
</comment>
<evidence type="ECO:0000313" key="3">
    <source>
        <dbReference type="Proteomes" id="UP000234240"/>
    </source>
</evidence>
<feature type="transmembrane region" description="Helical" evidence="1">
    <location>
        <begin position="16"/>
        <end position="40"/>
    </location>
</feature>
<dbReference type="EMBL" id="PJZF01000018">
    <property type="protein sequence ID" value="PLR33003.1"/>
    <property type="molecule type" value="Genomic_DNA"/>
</dbReference>
<organism evidence="2 3">
    <name type="scientific">Chimaeribacter californicus</name>
    <dbReference type="NCBI Taxonomy" id="2060067"/>
    <lineage>
        <taxon>Bacteria</taxon>
        <taxon>Pseudomonadati</taxon>
        <taxon>Pseudomonadota</taxon>
        <taxon>Gammaproteobacteria</taxon>
        <taxon>Enterobacterales</taxon>
        <taxon>Yersiniaceae</taxon>
        <taxon>Chimaeribacter</taxon>
    </lineage>
</organism>
<dbReference type="AlphaFoldDB" id="A0A2N5DZ14"/>
<feature type="transmembrane region" description="Helical" evidence="1">
    <location>
        <begin position="490"/>
        <end position="512"/>
    </location>
</feature>
<feature type="transmembrane region" description="Helical" evidence="1">
    <location>
        <begin position="231"/>
        <end position="255"/>
    </location>
</feature>
<keyword evidence="1" id="KW-0472">Membrane</keyword>
<proteinExistence type="predicted"/>
<protein>
    <submittedName>
        <fullName evidence="2">Uncharacterized protein</fullName>
    </submittedName>
</protein>
<evidence type="ECO:0000256" key="1">
    <source>
        <dbReference type="SAM" id="Phobius"/>
    </source>
</evidence>
<name>A0A2N5DZ14_9GAMM</name>
<reference evidence="2 3" key="1">
    <citation type="submission" date="2017-12" db="EMBL/GenBank/DDBJ databases">
        <title>Characterization of six clinical isolates of Enterochimera gen. nov., a novel genus of the Yersiniaciae family and the three species Enterochimera arupensis sp. nov., Enterochimera coloradensis sp. nov, and Enterochimera californica sp. nov.</title>
        <authorList>
            <person name="Rossi A."/>
            <person name="Fisher M."/>
        </authorList>
    </citation>
    <scope>NUCLEOTIDE SEQUENCE [LARGE SCALE GENOMIC DNA]</scope>
    <source>
        <strain evidence="3">2015-Iso6</strain>
    </source>
</reference>
<dbReference type="RefSeq" id="WP_101817646.1">
    <property type="nucleotide sequence ID" value="NZ_PJZF01000018.1"/>
</dbReference>
<keyword evidence="3" id="KW-1185">Reference proteome</keyword>
<dbReference type="OrthoDB" id="6500839at2"/>
<keyword evidence="1" id="KW-0812">Transmembrane</keyword>
<evidence type="ECO:0000313" key="2">
    <source>
        <dbReference type="EMBL" id="PLR33003.1"/>
    </source>
</evidence>
<feature type="transmembrane region" description="Helical" evidence="1">
    <location>
        <begin position="412"/>
        <end position="428"/>
    </location>
</feature>
<feature type="transmembrane region" description="Helical" evidence="1">
    <location>
        <begin position="86"/>
        <end position="105"/>
    </location>
</feature>
<keyword evidence="1" id="KW-1133">Transmembrane helix</keyword>